<dbReference type="InterPro" id="IPR018394">
    <property type="entry name" value="DNA_photolyase_1_CS_C"/>
</dbReference>
<dbReference type="Proteomes" id="UP001201449">
    <property type="component" value="Unassembled WGS sequence"/>
</dbReference>
<sequence>MEVNGIHIDVQTDRREINLVWLKRDIRTQDHLPLQLAERDSLPYLIVFLLEPSIISYPDTSLRHLQFQYHSILQVNKKIGKYGLEIVVMYAEAIETFSFIHSKYQIRNVFSYQESGIGLTYQRDKKLSAFFRKAGIHWHQSQRDGIVRGIRDRAGWDEAWYRTMETPLVVNTFSKREPLPFYNPLPIPDELRLQLAQYPSGFQPAGEDFAFRYLGSFVQDRGKNYTRHIGKPLESRTSCGRISPYLSWGNISVKQAYQFVKNAARTSSFPGPLQNFLTRLKWRCHFIQKFEVDCTYENHCINAGYELLEHPRKPEMIEAWKQGRTGFPLVDACMRCLEATGWINFRMRAMLVSFLCHHLYQDWREGSHHLARLFLDYEPGIHFPQFQMQAGVTGINTVRIYNPLKQSQDHDPKGIFIKTWLPELQDIPAQFIHEPYAMSPMERQLYGMSENLDYPPPIVDVEAAGRYARDKIWGHRKNASVIKENKRILAIHTRRGEMDPQS</sequence>
<comment type="caution">
    <text evidence="8">The sequence shown here is derived from an EMBL/GenBank/DDBJ whole genome shotgun (WGS) entry which is preliminary data.</text>
</comment>
<dbReference type="InterPro" id="IPR036155">
    <property type="entry name" value="Crypto/Photolyase_N_sf"/>
</dbReference>
<accession>A0ABS9BTW3</accession>
<evidence type="ECO:0000256" key="1">
    <source>
        <dbReference type="ARBA" id="ARBA00001932"/>
    </source>
</evidence>
<keyword evidence="5 6" id="KW-0157">Chromophore</keyword>
<dbReference type="InterPro" id="IPR014729">
    <property type="entry name" value="Rossmann-like_a/b/a_fold"/>
</dbReference>
<dbReference type="Pfam" id="PF03441">
    <property type="entry name" value="FAD_binding_7"/>
    <property type="match status" value="1"/>
</dbReference>
<dbReference type="InterPro" id="IPR002081">
    <property type="entry name" value="Cryptochrome/DNA_photolyase_1"/>
</dbReference>
<evidence type="ECO:0000313" key="9">
    <source>
        <dbReference type="Proteomes" id="UP001201449"/>
    </source>
</evidence>
<dbReference type="Gene3D" id="1.25.40.80">
    <property type="match status" value="1"/>
</dbReference>
<dbReference type="RefSeq" id="WP_234861219.1">
    <property type="nucleotide sequence ID" value="NZ_JAKEVZ010000006.1"/>
</dbReference>
<keyword evidence="4 6" id="KW-0274">FAD</keyword>
<dbReference type="PROSITE" id="PS51645">
    <property type="entry name" value="PHR_CRY_ALPHA_BETA"/>
    <property type="match status" value="1"/>
</dbReference>
<dbReference type="Gene3D" id="3.40.50.620">
    <property type="entry name" value="HUPs"/>
    <property type="match status" value="1"/>
</dbReference>
<dbReference type="PANTHER" id="PTHR11455:SF9">
    <property type="entry name" value="CRYPTOCHROME CIRCADIAN CLOCK 5 ISOFORM X1"/>
    <property type="match status" value="1"/>
</dbReference>
<evidence type="ECO:0000259" key="7">
    <source>
        <dbReference type="PROSITE" id="PS51645"/>
    </source>
</evidence>
<dbReference type="InterPro" id="IPR006050">
    <property type="entry name" value="DNA_photolyase_N"/>
</dbReference>
<evidence type="ECO:0000256" key="4">
    <source>
        <dbReference type="ARBA" id="ARBA00022827"/>
    </source>
</evidence>
<evidence type="ECO:0000256" key="5">
    <source>
        <dbReference type="ARBA" id="ARBA00022991"/>
    </source>
</evidence>
<comment type="cofactor">
    <cofactor evidence="2">
        <name>FAD</name>
        <dbReference type="ChEBI" id="CHEBI:57692"/>
    </cofactor>
</comment>
<evidence type="ECO:0000313" key="8">
    <source>
        <dbReference type="EMBL" id="MCF1751184.1"/>
    </source>
</evidence>
<organism evidence="8 9">
    <name type="scientific">Mariniradius sediminis</name>
    <dbReference type="NCBI Taxonomy" id="2909237"/>
    <lineage>
        <taxon>Bacteria</taxon>
        <taxon>Pseudomonadati</taxon>
        <taxon>Bacteroidota</taxon>
        <taxon>Cytophagia</taxon>
        <taxon>Cytophagales</taxon>
        <taxon>Cyclobacteriaceae</taxon>
        <taxon>Mariniradius</taxon>
    </lineage>
</organism>
<dbReference type="PANTHER" id="PTHR11455">
    <property type="entry name" value="CRYPTOCHROME"/>
    <property type="match status" value="1"/>
</dbReference>
<dbReference type="PROSITE" id="PS00394">
    <property type="entry name" value="DNA_PHOTOLYASES_1_1"/>
    <property type="match status" value="1"/>
</dbReference>
<feature type="domain" description="Photolyase/cryptochrome alpha/beta" evidence="7">
    <location>
        <begin position="16"/>
        <end position="146"/>
    </location>
</feature>
<dbReference type="InterPro" id="IPR036134">
    <property type="entry name" value="Crypto/Photolyase_FAD-like_sf"/>
</dbReference>
<proteinExistence type="inferred from homology"/>
<dbReference type="PRINTS" id="PR00147">
    <property type="entry name" value="DNAPHOTLYASE"/>
</dbReference>
<keyword evidence="3 6" id="KW-0285">Flavoprotein</keyword>
<dbReference type="EMBL" id="JAKEVZ010000006">
    <property type="protein sequence ID" value="MCF1751184.1"/>
    <property type="molecule type" value="Genomic_DNA"/>
</dbReference>
<reference evidence="8 9" key="1">
    <citation type="submission" date="2022-01" db="EMBL/GenBank/DDBJ databases">
        <title>Mariniradius saccharolyticus sp. nov., isolated from sediment of a river.</title>
        <authorList>
            <person name="Liu H."/>
        </authorList>
    </citation>
    <scope>NUCLEOTIDE SEQUENCE [LARGE SCALE GENOMIC DNA]</scope>
    <source>
        <strain evidence="8 9">RY-2</strain>
    </source>
</reference>
<dbReference type="SUPFAM" id="SSF52425">
    <property type="entry name" value="Cryptochrome/photolyase, N-terminal domain"/>
    <property type="match status" value="1"/>
</dbReference>
<dbReference type="InterPro" id="IPR005101">
    <property type="entry name" value="Cryptochr/Photolyase_FAD-bd"/>
</dbReference>
<evidence type="ECO:0000256" key="3">
    <source>
        <dbReference type="ARBA" id="ARBA00022630"/>
    </source>
</evidence>
<dbReference type="Gene3D" id="1.10.579.10">
    <property type="entry name" value="DNA Cyclobutane Dipyrimidine Photolyase, subunit A, domain 3"/>
    <property type="match status" value="1"/>
</dbReference>
<evidence type="ECO:0000256" key="2">
    <source>
        <dbReference type="ARBA" id="ARBA00001974"/>
    </source>
</evidence>
<keyword evidence="9" id="KW-1185">Reference proteome</keyword>
<dbReference type="Pfam" id="PF00875">
    <property type="entry name" value="DNA_photolyase"/>
    <property type="match status" value="1"/>
</dbReference>
<evidence type="ECO:0000256" key="6">
    <source>
        <dbReference type="RuleBase" id="RU004182"/>
    </source>
</evidence>
<comment type="similarity">
    <text evidence="6">Belongs to the DNA photolyase family.</text>
</comment>
<dbReference type="SUPFAM" id="SSF48173">
    <property type="entry name" value="Cryptochrome/photolyase FAD-binding domain"/>
    <property type="match status" value="1"/>
</dbReference>
<protein>
    <submittedName>
        <fullName evidence="8">Deoxyribodipyrimidine photo-lyase/cryptochrome family protein</fullName>
    </submittedName>
</protein>
<name>A0ABS9BTW3_9BACT</name>
<comment type="cofactor">
    <cofactor evidence="1">
        <name>(6R)-5,10-methylene-5,6,7,8-tetrahydrofolate</name>
        <dbReference type="ChEBI" id="CHEBI:15636"/>
    </cofactor>
</comment>
<gene>
    <name evidence="8" type="ORF">L0U89_08880</name>
</gene>